<evidence type="ECO:0000256" key="1">
    <source>
        <dbReference type="ARBA" id="ARBA00022559"/>
    </source>
</evidence>
<dbReference type="CDD" id="cd03013">
    <property type="entry name" value="PRX5_like"/>
    <property type="match status" value="1"/>
</dbReference>
<dbReference type="SUPFAM" id="SSF52833">
    <property type="entry name" value="Thioredoxin-like"/>
    <property type="match status" value="1"/>
</dbReference>
<dbReference type="PANTHER" id="PTHR10430:SF16">
    <property type="entry name" value="PEROXIREDOXIN-5, MITOCHONDRIAL"/>
    <property type="match status" value="1"/>
</dbReference>
<dbReference type="RefSeq" id="WP_175276762.1">
    <property type="nucleotide sequence ID" value="NZ_CP054836.1"/>
</dbReference>
<proteinExistence type="inferred from homology"/>
<dbReference type="EC" id="1.11.1.27" evidence="6"/>
<dbReference type="FunFam" id="3.40.30.10:FF:000020">
    <property type="entry name" value="Peroxiredoxin"/>
    <property type="match status" value="1"/>
</dbReference>
<organism evidence="8 9">
    <name type="scientific">Oricola thermophila</name>
    <dbReference type="NCBI Taxonomy" id="2742145"/>
    <lineage>
        <taxon>Bacteria</taxon>
        <taxon>Pseudomonadati</taxon>
        <taxon>Pseudomonadota</taxon>
        <taxon>Alphaproteobacteria</taxon>
        <taxon>Hyphomicrobiales</taxon>
        <taxon>Ahrensiaceae</taxon>
        <taxon>Oricola</taxon>
    </lineage>
</organism>
<dbReference type="InterPro" id="IPR036249">
    <property type="entry name" value="Thioredoxin-like_sf"/>
</dbReference>
<evidence type="ECO:0000256" key="4">
    <source>
        <dbReference type="ARBA" id="ARBA00023284"/>
    </source>
</evidence>
<evidence type="ECO:0000313" key="9">
    <source>
        <dbReference type="Proteomes" id="UP000509367"/>
    </source>
</evidence>
<evidence type="ECO:0000259" key="7">
    <source>
        <dbReference type="PROSITE" id="PS51352"/>
    </source>
</evidence>
<accession>A0A6N1VI89</accession>
<dbReference type="AlphaFoldDB" id="A0A6N1VI89"/>
<dbReference type="PANTHER" id="PTHR10430">
    <property type="entry name" value="PEROXIREDOXIN"/>
    <property type="match status" value="1"/>
</dbReference>
<keyword evidence="4 6" id="KW-0676">Redox-active center</keyword>
<keyword evidence="1 6" id="KW-0575">Peroxidase</keyword>
<keyword evidence="2 6" id="KW-0049">Antioxidant</keyword>
<reference evidence="8 9" key="1">
    <citation type="submission" date="2020-06" db="EMBL/GenBank/DDBJ databases">
        <title>Oricola thermophila sp. nov. isolated from a tidal sediments.</title>
        <authorList>
            <person name="Kwon K.K."/>
            <person name="Yang S.-H."/>
            <person name="Park M.-J."/>
        </authorList>
    </citation>
    <scope>NUCLEOTIDE SEQUENCE [LARGE SCALE GENOMIC DNA]</scope>
    <source>
        <strain evidence="8 9">MEBiC13590</strain>
    </source>
</reference>
<evidence type="ECO:0000256" key="2">
    <source>
        <dbReference type="ARBA" id="ARBA00022862"/>
    </source>
</evidence>
<evidence type="ECO:0000313" key="8">
    <source>
        <dbReference type="EMBL" id="QKV18869.1"/>
    </source>
</evidence>
<protein>
    <recommendedName>
        <fullName evidence="6">Glutathione-dependent peroxiredoxin</fullName>
        <ecNumber evidence="6">1.11.1.27</ecNumber>
    </recommendedName>
</protein>
<dbReference type="KEGG" id="orm:HTY61_10615"/>
<dbReference type="Gene3D" id="3.40.30.10">
    <property type="entry name" value="Glutaredoxin"/>
    <property type="match status" value="1"/>
</dbReference>
<comment type="similarity">
    <text evidence="6">Belongs to the peroxiredoxin family. Prx5 subfamily.</text>
</comment>
<dbReference type="GO" id="GO:0042744">
    <property type="term" value="P:hydrogen peroxide catabolic process"/>
    <property type="evidence" value="ECO:0007669"/>
    <property type="project" value="TreeGrafter"/>
</dbReference>
<dbReference type="GO" id="GO:0008379">
    <property type="term" value="F:thioredoxin peroxidase activity"/>
    <property type="evidence" value="ECO:0007669"/>
    <property type="project" value="InterPro"/>
</dbReference>
<gene>
    <name evidence="8" type="ORF">HTY61_10615</name>
</gene>
<keyword evidence="9" id="KW-1185">Reference proteome</keyword>
<dbReference type="InterPro" id="IPR013740">
    <property type="entry name" value="Redoxin"/>
</dbReference>
<dbReference type="GO" id="GO:0034599">
    <property type="term" value="P:cellular response to oxidative stress"/>
    <property type="evidence" value="ECO:0007669"/>
    <property type="project" value="InterPro"/>
</dbReference>
<feature type="domain" description="Thioredoxin" evidence="7">
    <location>
        <begin position="3"/>
        <end position="163"/>
    </location>
</feature>
<dbReference type="EMBL" id="CP054836">
    <property type="protein sequence ID" value="QKV18869.1"/>
    <property type="molecule type" value="Genomic_DNA"/>
</dbReference>
<dbReference type="Proteomes" id="UP000509367">
    <property type="component" value="Chromosome"/>
</dbReference>
<sequence length="163" mass="17188">MPIKIGDSIPSLTLQKITDDAPASITTESLFGGRKVVVFGVPGAFTPTCTRNHLPGFVENRETIRASGIDEIVCVSVNDHHVMKAWAKDRDALGKITFIADWDCAFTKALGLDADLSAGGLGVRSLRYSMIVDDGAVTALNLEDNPGQATVSGAAALLEMLGD</sequence>
<evidence type="ECO:0000256" key="6">
    <source>
        <dbReference type="RuleBase" id="RU366011"/>
    </source>
</evidence>
<feature type="active site" description="Cysteine sulfenic acid (-SOH) intermediate" evidence="5">
    <location>
        <position position="49"/>
    </location>
</feature>
<dbReference type="InterPro" id="IPR013766">
    <property type="entry name" value="Thioredoxin_domain"/>
</dbReference>
<evidence type="ECO:0000256" key="3">
    <source>
        <dbReference type="ARBA" id="ARBA00023002"/>
    </source>
</evidence>
<evidence type="ECO:0000256" key="5">
    <source>
        <dbReference type="PIRSR" id="PIRSR637944-1"/>
    </source>
</evidence>
<dbReference type="PROSITE" id="PS51352">
    <property type="entry name" value="THIOREDOXIN_2"/>
    <property type="match status" value="1"/>
</dbReference>
<dbReference type="GO" id="GO:0045454">
    <property type="term" value="P:cell redox homeostasis"/>
    <property type="evidence" value="ECO:0007669"/>
    <property type="project" value="TreeGrafter"/>
</dbReference>
<dbReference type="InterPro" id="IPR037944">
    <property type="entry name" value="PRX5-like"/>
</dbReference>
<dbReference type="GO" id="GO:0005737">
    <property type="term" value="C:cytoplasm"/>
    <property type="evidence" value="ECO:0007669"/>
    <property type="project" value="TreeGrafter"/>
</dbReference>
<comment type="function">
    <text evidence="6">Thiol-specific peroxidase that catalyzes the reduction of hydrogen peroxide and organic hydroperoxides to water and alcohols, respectively. Plays a role in cell protection against oxidative stress by detoxifying peroxides.</text>
</comment>
<comment type="catalytic activity">
    <reaction evidence="6">
        <text>a hydroperoxide + 2 glutathione = an alcohol + glutathione disulfide + H2O</text>
        <dbReference type="Rhea" id="RHEA:62632"/>
        <dbReference type="ChEBI" id="CHEBI:15377"/>
        <dbReference type="ChEBI" id="CHEBI:30879"/>
        <dbReference type="ChEBI" id="CHEBI:35924"/>
        <dbReference type="ChEBI" id="CHEBI:57925"/>
        <dbReference type="ChEBI" id="CHEBI:58297"/>
        <dbReference type="EC" id="1.11.1.27"/>
    </reaction>
</comment>
<keyword evidence="3 6" id="KW-0560">Oxidoreductase</keyword>
<name>A0A6N1VI89_9HYPH</name>
<dbReference type="Pfam" id="PF08534">
    <property type="entry name" value="Redoxin"/>
    <property type="match status" value="1"/>
</dbReference>